<organism evidence="2 3">
    <name type="scientific">Tepidamorphus gemmatus</name>
    <dbReference type="NCBI Taxonomy" id="747076"/>
    <lineage>
        <taxon>Bacteria</taxon>
        <taxon>Pseudomonadati</taxon>
        <taxon>Pseudomonadota</taxon>
        <taxon>Alphaproteobacteria</taxon>
        <taxon>Hyphomicrobiales</taxon>
        <taxon>Tepidamorphaceae</taxon>
        <taxon>Tepidamorphus</taxon>
    </lineage>
</organism>
<evidence type="ECO:0000313" key="2">
    <source>
        <dbReference type="EMBL" id="TCT11257.1"/>
    </source>
</evidence>
<gene>
    <name evidence="2" type="ORF">EDC22_10410</name>
</gene>
<dbReference type="AlphaFoldDB" id="A0A4R3MG44"/>
<sequence>MKFINRYAPVTLCAIAGILAFAIANEPGEAEASRDGAITRDLRMSIHDRSSDVARRCPEAVWPNLAAECILHSGAETATRSIRRIEVDDRTIRQKREELYRISIGG</sequence>
<accession>A0A4R3MG44</accession>
<dbReference type="OrthoDB" id="8250122at2"/>
<evidence type="ECO:0000256" key="1">
    <source>
        <dbReference type="SAM" id="SignalP"/>
    </source>
</evidence>
<dbReference type="EMBL" id="SMAK01000004">
    <property type="protein sequence ID" value="TCT11257.1"/>
    <property type="molecule type" value="Genomic_DNA"/>
</dbReference>
<proteinExistence type="predicted"/>
<keyword evidence="1" id="KW-0732">Signal</keyword>
<feature type="chain" id="PRO_5021015549" description="UrcA family protein" evidence="1">
    <location>
        <begin position="25"/>
        <end position="106"/>
    </location>
</feature>
<dbReference type="RefSeq" id="WP_132806028.1">
    <property type="nucleotide sequence ID" value="NZ_SMAK01000004.1"/>
</dbReference>
<protein>
    <recommendedName>
        <fullName evidence="4">UrcA family protein</fullName>
    </recommendedName>
</protein>
<keyword evidence="3" id="KW-1185">Reference proteome</keyword>
<comment type="caution">
    <text evidence="2">The sequence shown here is derived from an EMBL/GenBank/DDBJ whole genome shotgun (WGS) entry which is preliminary data.</text>
</comment>
<reference evidence="2 3" key="1">
    <citation type="submission" date="2019-03" db="EMBL/GenBank/DDBJ databases">
        <title>Genomic Encyclopedia of Type Strains, Phase IV (KMG-IV): sequencing the most valuable type-strain genomes for metagenomic binning, comparative biology and taxonomic classification.</title>
        <authorList>
            <person name="Goeker M."/>
        </authorList>
    </citation>
    <scope>NUCLEOTIDE SEQUENCE [LARGE SCALE GENOMIC DNA]</scope>
    <source>
        <strain evidence="2 3">DSM 19345</strain>
    </source>
</reference>
<evidence type="ECO:0000313" key="3">
    <source>
        <dbReference type="Proteomes" id="UP000295678"/>
    </source>
</evidence>
<name>A0A4R3MG44_9HYPH</name>
<feature type="signal peptide" evidence="1">
    <location>
        <begin position="1"/>
        <end position="24"/>
    </location>
</feature>
<dbReference type="Proteomes" id="UP000295678">
    <property type="component" value="Unassembled WGS sequence"/>
</dbReference>
<evidence type="ECO:0008006" key="4">
    <source>
        <dbReference type="Google" id="ProtNLM"/>
    </source>
</evidence>